<protein>
    <submittedName>
        <fullName evidence="1">Uncharacterized protein</fullName>
    </submittedName>
</protein>
<organism evidence="1">
    <name type="scientific">viral metagenome</name>
    <dbReference type="NCBI Taxonomy" id="1070528"/>
    <lineage>
        <taxon>unclassified sequences</taxon>
        <taxon>metagenomes</taxon>
        <taxon>organismal metagenomes</taxon>
    </lineage>
</organism>
<dbReference type="AlphaFoldDB" id="A0A6C0FKE5"/>
<evidence type="ECO:0000313" key="1">
    <source>
        <dbReference type="EMBL" id="QHT39025.1"/>
    </source>
</evidence>
<name>A0A6C0FKE5_9ZZZZ</name>
<sequence>MPKNQLFKIVPDLQIIQAILEAFGLDDIEDTRIFTKEHMKDIDTVQKITDLKDKLEEYYIPCKSKKYLTDLNEKKCITILRQFVKIHHYKCIGMEKSIKGNKCMTYRLFYANEDYLKSPMSKEKQEYVISFE</sequence>
<accession>A0A6C0FKE5</accession>
<dbReference type="EMBL" id="MN738838">
    <property type="protein sequence ID" value="QHT39025.1"/>
    <property type="molecule type" value="Genomic_DNA"/>
</dbReference>
<proteinExistence type="predicted"/>
<reference evidence="1" key="1">
    <citation type="journal article" date="2020" name="Nature">
        <title>Giant virus diversity and host interactions through global metagenomics.</title>
        <authorList>
            <person name="Schulz F."/>
            <person name="Roux S."/>
            <person name="Paez-Espino D."/>
            <person name="Jungbluth S."/>
            <person name="Walsh D.A."/>
            <person name="Denef V.J."/>
            <person name="McMahon K.D."/>
            <person name="Konstantinidis K.T."/>
            <person name="Eloe-Fadrosh E.A."/>
            <person name="Kyrpides N.C."/>
            <person name="Woyke T."/>
        </authorList>
    </citation>
    <scope>NUCLEOTIDE SEQUENCE</scope>
    <source>
        <strain evidence="1">GVMAG-S-ERX556126-94</strain>
    </source>
</reference>